<dbReference type="InParanoid" id="A0A2P5HKJ5"/>
<proteinExistence type="predicted"/>
<comment type="caution">
    <text evidence="2">The sequence shown here is derived from an EMBL/GenBank/DDBJ whole genome shotgun (WGS) entry which is preliminary data.</text>
</comment>
<protein>
    <submittedName>
        <fullName evidence="2">Uncharacterized protein</fullName>
    </submittedName>
</protein>
<dbReference type="EMBL" id="MAVT02001490">
    <property type="protein sequence ID" value="POS70772.1"/>
    <property type="molecule type" value="Genomic_DNA"/>
</dbReference>
<feature type="region of interest" description="Disordered" evidence="1">
    <location>
        <begin position="101"/>
        <end position="152"/>
    </location>
</feature>
<gene>
    <name evidence="2" type="ORF">DHEL01_v210830</name>
</gene>
<evidence type="ECO:0000313" key="3">
    <source>
        <dbReference type="Proteomes" id="UP000094444"/>
    </source>
</evidence>
<name>A0A2P5HKJ5_DIAHE</name>
<reference evidence="2" key="1">
    <citation type="submission" date="2017-09" db="EMBL/GenBank/DDBJ databases">
        <title>Polyketide synthases of a Diaporthe helianthi virulent isolate.</title>
        <authorList>
            <person name="Baroncelli R."/>
        </authorList>
    </citation>
    <scope>NUCLEOTIDE SEQUENCE [LARGE SCALE GENOMIC DNA]</scope>
    <source>
        <strain evidence="2">7/96</strain>
    </source>
</reference>
<feature type="compositionally biased region" description="Polar residues" evidence="1">
    <location>
        <begin position="131"/>
        <end position="150"/>
    </location>
</feature>
<feature type="compositionally biased region" description="Basic and acidic residues" evidence="1">
    <location>
        <begin position="201"/>
        <end position="214"/>
    </location>
</feature>
<sequence>KFECSAYQTALLNRSVTDLPSTGDFQPDSVRAEMIGILATRVMELTKWSTRICLNPVKFVRDRSSGTTANRFVETIERRTRLRRKANNGLQYKVRQHTTPRVVEAQSRTPRASGNNSEAGTKMSVSPVLQRASTGSRQPTLSPVMGSNGQPVPGPGILAPGSGYRWGFSKFPKADNHWFLLAYPEDEDDELDATTSVSTSPRDRHDPDAMKMTP</sequence>
<evidence type="ECO:0000256" key="1">
    <source>
        <dbReference type="SAM" id="MobiDB-lite"/>
    </source>
</evidence>
<evidence type="ECO:0000313" key="2">
    <source>
        <dbReference type="EMBL" id="POS70772.1"/>
    </source>
</evidence>
<feature type="region of interest" description="Disordered" evidence="1">
    <location>
        <begin position="185"/>
        <end position="214"/>
    </location>
</feature>
<feature type="non-terminal residue" evidence="2">
    <location>
        <position position="1"/>
    </location>
</feature>
<dbReference type="AlphaFoldDB" id="A0A2P5HKJ5"/>
<feature type="compositionally biased region" description="Polar residues" evidence="1">
    <location>
        <begin position="106"/>
        <end position="119"/>
    </location>
</feature>
<keyword evidence="3" id="KW-1185">Reference proteome</keyword>
<accession>A0A2P5HKJ5</accession>
<organism evidence="2 3">
    <name type="scientific">Diaporthe helianthi</name>
    <dbReference type="NCBI Taxonomy" id="158607"/>
    <lineage>
        <taxon>Eukaryota</taxon>
        <taxon>Fungi</taxon>
        <taxon>Dikarya</taxon>
        <taxon>Ascomycota</taxon>
        <taxon>Pezizomycotina</taxon>
        <taxon>Sordariomycetes</taxon>
        <taxon>Sordariomycetidae</taxon>
        <taxon>Diaporthales</taxon>
        <taxon>Diaporthaceae</taxon>
        <taxon>Diaporthe</taxon>
    </lineage>
</organism>
<dbReference type="OrthoDB" id="4766672at2759"/>
<dbReference type="Proteomes" id="UP000094444">
    <property type="component" value="Unassembled WGS sequence"/>
</dbReference>